<feature type="domain" description="Oxidoreductase molybdopterin-binding" evidence="2">
    <location>
        <begin position="62"/>
        <end position="142"/>
    </location>
</feature>
<dbReference type="Gene3D" id="3.90.420.10">
    <property type="entry name" value="Oxidoreductase, molybdopterin-binding domain"/>
    <property type="match status" value="1"/>
</dbReference>
<reference evidence="3 4" key="1">
    <citation type="submission" date="2018-02" db="EMBL/GenBank/DDBJ databases">
        <title>Draft genome sequence of Ochrobactrum oryzae found in Brazil.</title>
        <authorList>
            <person name="Cerdeira L."/>
            <person name="Andrade F."/>
            <person name="Zacariotto T."/>
            <person name="Barbosa B."/>
            <person name="Santos S."/>
            <person name="Cassetari V."/>
            <person name="Lincopan N."/>
        </authorList>
    </citation>
    <scope>NUCLEOTIDE SEQUENCE [LARGE SCALE GENOMIC DNA]</scope>
    <source>
        <strain evidence="3 4">OA447</strain>
    </source>
</reference>
<evidence type="ECO:0000313" key="3">
    <source>
        <dbReference type="EMBL" id="PQA72296.1"/>
    </source>
</evidence>
<feature type="chain" id="PRO_5015642419" evidence="1">
    <location>
        <begin position="26"/>
        <end position="169"/>
    </location>
</feature>
<dbReference type="InterPro" id="IPR036374">
    <property type="entry name" value="OxRdtase_Mopterin-bd_sf"/>
</dbReference>
<comment type="caution">
    <text evidence="3">The sequence shown here is derived from an EMBL/GenBank/DDBJ whole genome shotgun (WGS) entry which is preliminary data.</text>
</comment>
<keyword evidence="4" id="KW-1185">Reference proteome</keyword>
<feature type="signal peptide" evidence="1">
    <location>
        <begin position="1"/>
        <end position="25"/>
    </location>
</feature>
<dbReference type="Proteomes" id="UP000238493">
    <property type="component" value="Unassembled WGS sequence"/>
</dbReference>
<gene>
    <name evidence="3" type="ORF">C3731_17395</name>
</gene>
<dbReference type="EMBL" id="PTRC01000032">
    <property type="protein sequence ID" value="PQA72296.1"/>
    <property type="molecule type" value="Genomic_DNA"/>
</dbReference>
<dbReference type="OrthoDB" id="9798763at2"/>
<dbReference type="AlphaFoldDB" id="A0A2S7IWG3"/>
<sequence length="169" mass="19123">MQVSRRFLLKSVAVLAVCSIGMVNSAVSRTFGELIIKTVDGQTIVIPEAELLAQPQAIVNTHTAWTTGRHEFKGLLLTDVLAKAGIDVSSPRDMKMRVLALNDYVIYIPLEDAIKYKVLVAAFMDGKRLTVSDKGPYWLVYPRDEFTELKDSRFDHRWAWQLKEISIIK</sequence>
<proteinExistence type="predicted"/>
<organism evidence="3 4">
    <name type="scientific">Brucella oryzae</name>
    <dbReference type="NCBI Taxonomy" id="335286"/>
    <lineage>
        <taxon>Bacteria</taxon>
        <taxon>Pseudomonadati</taxon>
        <taxon>Pseudomonadota</taxon>
        <taxon>Alphaproteobacteria</taxon>
        <taxon>Hyphomicrobiales</taxon>
        <taxon>Brucellaceae</taxon>
        <taxon>Brucella/Ochrobactrum group</taxon>
        <taxon>Brucella</taxon>
    </lineage>
</organism>
<keyword evidence="1" id="KW-0732">Signal</keyword>
<evidence type="ECO:0000259" key="2">
    <source>
        <dbReference type="Pfam" id="PF00174"/>
    </source>
</evidence>
<dbReference type="InterPro" id="IPR000572">
    <property type="entry name" value="OxRdtase_Mopterin-bd_dom"/>
</dbReference>
<dbReference type="SUPFAM" id="SSF56524">
    <property type="entry name" value="Oxidoreductase molybdopterin-binding domain"/>
    <property type="match status" value="1"/>
</dbReference>
<dbReference type="RefSeq" id="WP_104756883.1">
    <property type="nucleotide sequence ID" value="NZ_JBHEEO010000038.1"/>
</dbReference>
<evidence type="ECO:0000256" key="1">
    <source>
        <dbReference type="SAM" id="SignalP"/>
    </source>
</evidence>
<protein>
    <submittedName>
        <fullName evidence="3">Molybdopterin-binding oxidoreductase</fullName>
    </submittedName>
</protein>
<name>A0A2S7IWG3_9HYPH</name>
<dbReference type="Pfam" id="PF00174">
    <property type="entry name" value="Oxidored_molyb"/>
    <property type="match status" value="1"/>
</dbReference>
<evidence type="ECO:0000313" key="4">
    <source>
        <dbReference type="Proteomes" id="UP000238493"/>
    </source>
</evidence>
<accession>A0A2S7IWG3</accession>